<feature type="transmembrane region" description="Helical" evidence="1">
    <location>
        <begin position="12"/>
        <end position="36"/>
    </location>
</feature>
<dbReference type="AlphaFoldDB" id="A0A8C0JXR3"/>
<sequence length="84" mass="9234">FHLIFSCISGAGVLFGCLVRSLVHFLIGLFVFLLSFRSSSYILDNSPLSDVSFANVFSPSVACLLIFFILSFTKQNFSLCPSTI</sequence>
<keyword evidence="3" id="KW-1185">Reference proteome</keyword>
<reference evidence="2" key="2">
    <citation type="submission" date="2025-09" db="UniProtKB">
        <authorList>
            <consortium name="Ensembl"/>
        </authorList>
    </citation>
    <scope>IDENTIFICATION</scope>
</reference>
<feature type="transmembrane region" description="Helical" evidence="1">
    <location>
        <begin position="56"/>
        <end position="73"/>
    </location>
</feature>
<evidence type="ECO:0000313" key="2">
    <source>
        <dbReference type="Ensembl" id="ENSCAFP00020007146.1"/>
    </source>
</evidence>
<dbReference type="Proteomes" id="UP000694391">
    <property type="component" value="Unplaced"/>
</dbReference>
<dbReference type="Ensembl" id="ENSCAFT00020008277.1">
    <property type="protein sequence ID" value="ENSCAFP00020007146.1"/>
    <property type="gene ID" value="ENSCAFG00020005815.1"/>
</dbReference>
<keyword evidence="1" id="KW-0812">Transmembrane</keyword>
<name>A0A8C0JXR3_CANLU</name>
<accession>A0A8C0JXR3</accession>
<protein>
    <submittedName>
        <fullName evidence="2">Uncharacterized protein</fullName>
    </submittedName>
</protein>
<proteinExistence type="predicted"/>
<evidence type="ECO:0000256" key="1">
    <source>
        <dbReference type="SAM" id="Phobius"/>
    </source>
</evidence>
<keyword evidence="1" id="KW-0472">Membrane</keyword>
<evidence type="ECO:0000313" key="3">
    <source>
        <dbReference type="Proteomes" id="UP000694391"/>
    </source>
</evidence>
<keyword evidence="1" id="KW-1133">Transmembrane helix</keyword>
<dbReference type="GeneTree" id="ENSGT01090000261244"/>
<organism evidence="2 3">
    <name type="scientific">Canis lupus dingo</name>
    <name type="common">dingo</name>
    <dbReference type="NCBI Taxonomy" id="286419"/>
    <lineage>
        <taxon>Eukaryota</taxon>
        <taxon>Metazoa</taxon>
        <taxon>Chordata</taxon>
        <taxon>Craniata</taxon>
        <taxon>Vertebrata</taxon>
        <taxon>Euteleostomi</taxon>
        <taxon>Mammalia</taxon>
        <taxon>Eutheria</taxon>
        <taxon>Laurasiatheria</taxon>
        <taxon>Carnivora</taxon>
        <taxon>Caniformia</taxon>
        <taxon>Canidae</taxon>
        <taxon>Canis</taxon>
    </lineage>
</organism>
<reference evidence="2" key="1">
    <citation type="submission" date="2025-08" db="UniProtKB">
        <authorList>
            <consortium name="Ensembl"/>
        </authorList>
    </citation>
    <scope>IDENTIFICATION</scope>
</reference>